<dbReference type="GO" id="GO:0008412">
    <property type="term" value="F:4-hydroxybenzoate polyprenyltransferase activity"/>
    <property type="evidence" value="ECO:0007669"/>
    <property type="project" value="UniProtKB-UniRule"/>
</dbReference>
<keyword evidence="15" id="KW-1185">Reference proteome</keyword>
<keyword evidence="5 12" id="KW-0997">Cell inner membrane</keyword>
<evidence type="ECO:0000256" key="1">
    <source>
        <dbReference type="ARBA" id="ARBA00001946"/>
    </source>
</evidence>
<comment type="pathway">
    <text evidence="12">Cofactor biosynthesis; ubiquinone biosynthesis.</text>
</comment>
<feature type="transmembrane region" description="Helical" evidence="12">
    <location>
        <begin position="32"/>
        <end position="49"/>
    </location>
</feature>
<comment type="similarity">
    <text evidence="3 12">Belongs to the UbiA prenyltransferase family.</text>
</comment>
<organism evidence="14 15">
    <name type="scientific">Thalassolituus pacificus</name>
    <dbReference type="NCBI Taxonomy" id="2975440"/>
    <lineage>
        <taxon>Bacteria</taxon>
        <taxon>Pseudomonadati</taxon>
        <taxon>Pseudomonadota</taxon>
        <taxon>Gammaproteobacteria</taxon>
        <taxon>Oceanospirillales</taxon>
        <taxon>Oceanospirillaceae</taxon>
        <taxon>Thalassolituus</taxon>
    </lineage>
</organism>
<evidence type="ECO:0000256" key="4">
    <source>
        <dbReference type="ARBA" id="ARBA00022475"/>
    </source>
</evidence>
<feature type="transmembrane region" description="Helical" evidence="12">
    <location>
        <begin position="100"/>
        <end position="120"/>
    </location>
</feature>
<feature type="transmembrane region" description="Helical" evidence="12">
    <location>
        <begin position="55"/>
        <end position="79"/>
    </location>
</feature>
<evidence type="ECO:0000313" key="14">
    <source>
        <dbReference type="EMBL" id="MCT7359094.1"/>
    </source>
</evidence>
<dbReference type="Gene3D" id="1.20.120.1780">
    <property type="entry name" value="UbiA prenyltransferase"/>
    <property type="match status" value="1"/>
</dbReference>
<keyword evidence="9 12" id="KW-0460">Magnesium</keyword>
<gene>
    <name evidence="12 14" type="primary">ubiA</name>
    <name evidence="14" type="ORF">NYR02_08685</name>
</gene>
<comment type="subcellular location">
    <subcellularLocation>
        <location evidence="12">Cell inner membrane</location>
        <topology evidence="12">Multi-pass membrane protein</topology>
    </subcellularLocation>
    <subcellularLocation>
        <location evidence="2">Membrane</location>
        <topology evidence="2">Multi-pass membrane protein</topology>
    </subcellularLocation>
</comment>
<dbReference type="AlphaFoldDB" id="A0A9X2WEU1"/>
<keyword evidence="8 12" id="KW-0812">Transmembrane</keyword>
<reference evidence="14" key="2">
    <citation type="submission" date="2022-08" db="EMBL/GenBank/DDBJ databases">
        <authorList>
            <person name="Dong C."/>
        </authorList>
    </citation>
    <scope>NUCLEOTIDE SEQUENCE</scope>
    <source>
        <strain evidence="14">59MF3M-4</strain>
    </source>
</reference>
<evidence type="ECO:0000256" key="10">
    <source>
        <dbReference type="ARBA" id="ARBA00022989"/>
    </source>
</evidence>
<evidence type="ECO:0000256" key="8">
    <source>
        <dbReference type="ARBA" id="ARBA00022692"/>
    </source>
</evidence>
<feature type="transmembrane region" description="Helical" evidence="12">
    <location>
        <begin position="150"/>
        <end position="168"/>
    </location>
</feature>
<evidence type="ECO:0000256" key="5">
    <source>
        <dbReference type="ARBA" id="ARBA00022519"/>
    </source>
</evidence>
<proteinExistence type="inferred from homology"/>
<feature type="transmembrane region" description="Helical" evidence="12">
    <location>
        <begin position="244"/>
        <end position="260"/>
    </location>
</feature>
<name>A0A9X2WEU1_9GAMM</name>
<dbReference type="Proteomes" id="UP001147830">
    <property type="component" value="Unassembled WGS sequence"/>
</dbReference>
<dbReference type="Pfam" id="PF01040">
    <property type="entry name" value="UbiA"/>
    <property type="match status" value="1"/>
</dbReference>
<evidence type="ECO:0000256" key="7">
    <source>
        <dbReference type="ARBA" id="ARBA00022688"/>
    </source>
</evidence>
<dbReference type="NCBIfam" id="TIGR01474">
    <property type="entry name" value="ubiA_proteo"/>
    <property type="match status" value="1"/>
</dbReference>
<keyword evidence="7 12" id="KW-0831">Ubiquinone biosynthesis</keyword>
<dbReference type="EC" id="2.5.1.39" evidence="12 13"/>
<comment type="cofactor">
    <cofactor evidence="1 12">
        <name>Mg(2+)</name>
        <dbReference type="ChEBI" id="CHEBI:18420"/>
    </cofactor>
</comment>
<keyword evidence="10 12" id="KW-1133">Transmembrane helix</keyword>
<dbReference type="FunFam" id="1.20.120.1780:FF:000001">
    <property type="entry name" value="4-hydroxybenzoate octaprenyltransferase"/>
    <property type="match status" value="1"/>
</dbReference>
<dbReference type="GO" id="GO:0006744">
    <property type="term" value="P:ubiquinone biosynthetic process"/>
    <property type="evidence" value="ECO:0007669"/>
    <property type="project" value="UniProtKB-UniRule"/>
</dbReference>
<accession>A0A9X2WEU1</accession>
<dbReference type="EMBL" id="JAOANI010000015">
    <property type="protein sequence ID" value="MCT7359094.1"/>
    <property type="molecule type" value="Genomic_DNA"/>
</dbReference>
<evidence type="ECO:0000256" key="3">
    <source>
        <dbReference type="ARBA" id="ARBA00005985"/>
    </source>
</evidence>
<dbReference type="Gene3D" id="1.10.357.140">
    <property type="entry name" value="UbiA prenyltransferase"/>
    <property type="match status" value="1"/>
</dbReference>
<dbReference type="FunFam" id="1.10.357.140:FF:000002">
    <property type="entry name" value="4-hydroxybenzoate octaprenyltransferase"/>
    <property type="match status" value="1"/>
</dbReference>
<dbReference type="HAMAP" id="MF_01635">
    <property type="entry name" value="UbiA"/>
    <property type="match status" value="1"/>
</dbReference>
<keyword evidence="11 12" id="KW-0472">Membrane</keyword>
<dbReference type="GO" id="GO:0005886">
    <property type="term" value="C:plasma membrane"/>
    <property type="evidence" value="ECO:0007669"/>
    <property type="project" value="UniProtKB-SubCell"/>
</dbReference>
<evidence type="ECO:0000313" key="15">
    <source>
        <dbReference type="Proteomes" id="UP001147830"/>
    </source>
</evidence>
<sequence>MSALTQLFDRYWPSRWARWQDWIAITRLDRPIGSYLLLGPTLWALWIAGSGKPDIALLLIFTVGVFLMRSAGCIINDFADRKVDGYVKRTADRPLATGRMTSKQALTGFAVLVLLAFLLVLLTNTFTIMLSFAALGLASLYPFMKRYTHLPQVFLGAAYSCAIPMAFAAQSNDIPAVAWLLYIANLCWTVAYDTMYAMVDRDDDLKVGIKSTAVLFAELDIAMIALLQGITLFCLLAAGNQLALSWPFYVGLLCGALFFASQLWQIRSRGRDVCFTAFRQSYWFGLIIWAGLVGHYLLHPA</sequence>
<keyword evidence="4 12" id="KW-1003">Cell membrane</keyword>
<comment type="catalytic activity">
    <reaction evidence="12">
        <text>all-trans-octaprenyl diphosphate + 4-hydroxybenzoate = 4-hydroxy-3-(all-trans-octaprenyl)benzoate + diphosphate</text>
        <dbReference type="Rhea" id="RHEA:27782"/>
        <dbReference type="ChEBI" id="CHEBI:1617"/>
        <dbReference type="ChEBI" id="CHEBI:17879"/>
        <dbReference type="ChEBI" id="CHEBI:33019"/>
        <dbReference type="ChEBI" id="CHEBI:57711"/>
        <dbReference type="EC" id="2.5.1.39"/>
    </reaction>
</comment>
<evidence type="ECO:0000256" key="13">
    <source>
        <dbReference type="NCBIfam" id="TIGR01474"/>
    </source>
</evidence>
<evidence type="ECO:0000256" key="12">
    <source>
        <dbReference type="HAMAP-Rule" id="MF_01635"/>
    </source>
</evidence>
<reference evidence="14" key="1">
    <citation type="journal article" date="2022" name="Front. Microbiol.">
        <title>Genome-based taxonomic rearrangement of Oceanobacter-related bacteria including the description of Thalassolituus hydrocarbonoclasticus sp. nov. and Thalassolituus pacificus sp. nov. and emended description of the genus Thalassolituus.</title>
        <authorList>
            <person name="Dong C."/>
            <person name="Wei L."/>
            <person name="Wang J."/>
            <person name="Lai Q."/>
            <person name="Huang Z."/>
            <person name="Shao Z."/>
        </authorList>
    </citation>
    <scope>NUCLEOTIDE SEQUENCE</scope>
    <source>
        <strain evidence="14">59MF3M-4</strain>
    </source>
</reference>
<comment type="function">
    <text evidence="12">Catalyzes the prenylation of para-hydroxybenzoate (PHB) with an all-trans polyprenyl group. Mediates the second step in the final reaction sequence of ubiquinone-8 (UQ-8) biosynthesis, which is the condensation of the polyisoprenoid side chain with PHB, generating the first membrane-bound Q intermediate 3-octaprenyl-4-hydroxybenzoate.</text>
</comment>
<dbReference type="InterPro" id="IPR006370">
    <property type="entry name" value="HB_polyprenyltransferase-like"/>
</dbReference>
<dbReference type="RefSeq" id="WP_260975973.1">
    <property type="nucleotide sequence ID" value="NZ_JAOANI010000015.1"/>
</dbReference>
<dbReference type="InterPro" id="IPR044878">
    <property type="entry name" value="UbiA_sf"/>
</dbReference>
<feature type="transmembrane region" description="Helical" evidence="12">
    <location>
        <begin position="213"/>
        <end position="238"/>
    </location>
</feature>
<comment type="caution">
    <text evidence="14">The sequence shown here is derived from an EMBL/GenBank/DDBJ whole genome shotgun (WGS) entry which is preliminary data.</text>
</comment>
<feature type="transmembrane region" description="Helical" evidence="12">
    <location>
        <begin position="281"/>
        <end position="298"/>
    </location>
</feature>
<evidence type="ECO:0000256" key="2">
    <source>
        <dbReference type="ARBA" id="ARBA00004141"/>
    </source>
</evidence>
<feature type="transmembrane region" description="Helical" evidence="12">
    <location>
        <begin position="174"/>
        <end position="192"/>
    </location>
</feature>
<keyword evidence="6 12" id="KW-0808">Transferase</keyword>
<dbReference type="PANTHER" id="PTHR11048">
    <property type="entry name" value="PRENYLTRANSFERASES"/>
    <property type="match status" value="1"/>
</dbReference>
<dbReference type="CDD" id="cd13959">
    <property type="entry name" value="PT_UbiA_COQ2"/>
    <property type="match status" value="1"/>
</dbReference>
<dbReference type="InterPro" id="IPR039653">
    <property type="entry name" value="Prenyltransferase"/>
</dbReference>
<dbReference type="InterPro" id="IPR000537">
    <property type="entry name" value="UbiA_prenyltransferase"/>
</dbReference>
<evidence type="ECO:0000256" key="6">
    <source>
        <dbReference type="ARBA" id="ARBA00022679"/>
    </source>
</evidence>
<protein>
    <recommendedName>
        <fullName evidence="12 13">4-hydroxybenzoate octaprenyltransferase</fullName>
        <ecNumber evidence="12 13">2.5.1.39</ecNumber>
    </recommendedName>
    <alternativeName>
        <fullName evidence="12">4-HB polyprenyltransferase</fullName>
    </alternativeName>
</protein>
<dbReference type="PANTHER" id="PTHR11048:SF28">
    <property type="entry name" value="4-HYDROXYBENZOATE POLYPRENYLTRANSFERASE, MITOCHONDRIAL"/>
    <property type="match status" value="1"/>
</dbReference>
<evidence type="ECO:0000256" key="11">
    <source>
        <dbReference type="ARBA" id="ARBA00023136"/>
    </source>
</evidence>
<evidence type="ECO:0000256" key="9">
    <source>
        <dbReference type="ARBA" id="ARBA00022842"/>
    </source>
</evidence>